<dbReference type="PROSITE" id="PS50048">
    <property type="entry name" value="ZN2_CY6_FUNGAL_2"/>
    <property type="match status" value="1"/>
</dbReference>
<evidence type="ECO:0000256" key="4">
    <source>
        <dbReference type="ARBA" id="ARBA00023242"/>
    </source>
</evidence>
<dbReference type="GO" id="GO:0005634">
    <property type="term" value="C:nucleus"/>
    <property type="evidence" value="ECO:0007669"/>
    <property type="project" value="UniProtKB-SubCell"/>
</dbReference>
<dbReference type="SUPFAM" id="SSF57701">
    <property type="entry name" value="Zn2/Cys6 DNA-binding domain"/>
    <property type="match status" value="1"/>
</dbReference>
<evidence type="ECO:0000256" key="5">
    <source>
        <dbReference type="SAM" id="MobiDB-lite"/>
    </source>
</evidence>
<evidence type="ECO:0000256" key="1">
    <source>
        <dbReference type="ARBA" id="ARBA00004123"/>
    </source>
</evidence>
<dbReference type="PANTHER" id="PTHR46910">
    <property type="entry name" value="TRANSCRIPTION FACTOR PDR1"/>
    <property type="match status" value="1"/>
</dbReference>
<dbReference type="SMART" id="SM00906">
    <property type="entry name" value="Fungal_trans"/>
    <property type="match status" value="1"/>
</dbReference>
<dbReference type="InterPro" id="IPR050987">
    <property type="entry name" value="AtrR-like"/>
</dbReference>
<dbReference type="Pfam" id="PF04082">
    <property type="entry name" value="Fungal_trans"/>
    <property type="match status" value="1"/>
</dbReference>
<dbReference type="AlphaFoldDB" id="A0A7U2ICY6"/>
<evidence type="ECO:0000259" key="6">
    <source>
        <dbReference type="PROSITE" id="PS50048"/>
    </source>
</evidence>
<dbReference type="Proteomes" id="UP000663193">
    <property type="component" value="Chromosome 22"/>
</dbReference>
<comment type="subcellular location">
    <subcellularLocation>
        <location evidence="1">Nucleus</location>
    </subcellularLocation>
</comment>
<feature type="region of interest" description="Disordered" evidence="5">
    <location>
        <begin position="75"/>
        <end position="122"/>
    </location>
</feature>
<dbReference type="EMBL" id="CP069044">
    <property type="protein sequence ID" value="QRD07495.1"/>
    <property type="molecule type" value="Genomic_DNA"/>
</dbReference>
<dbReference type="SMART" id="SM00066">
    <property type="entry name" value="GAL4"/>
    <property type="match status" value="1"/>
</dbReference>
<evidence type="ECO:0000313" key="8">
    <source>
        <dbReference type="Proteomes" id="UP000663193"/>
    </source>
</evidence>
<dbReference type="CDD" id="cd12148">
    <property type="entry name" value="fungal_TF_MHR"/>
    <property type="match status" value="1"/>
</dbReference>
<organism evidence="7 8">
    <name type="scientific">Phaeosphaeria nodorum (strain SN15 / ATCC MYA-4574 / FGSC 10173)</name>
    <name type="common">Glume blotch fungus</name>
    <name type="synonym">Parastagonospora nodorum</name>
    <dbReference type="NCBI Taxonomy" id="321614"/>
    <lineage>
        <taxon>Eukaryota</taxon>
        <taxon>Fungi</taxon>
        <taxon>Dikarya</taxon>
        <taxon>Ascomycota</taxon>
        <taxon>Pezizomycotina</taxon>
        <taxon>Dothideomycetes</taxon>
        <taxon>Pleosporomycetidae</taxon>
        <taxon>Pleosporales</taxon>
        <taxon>Pleosporineae</taxon>
        <taxon>Phaeosphaeriaceae</taxon>
        <taxon>Parastagonospora</taxon>
    </lineage>
</organism>
<feature type="domain" description="Zn(2)-C6 fungal-type" evidence="6">
    <location>
        <begin position="32"/>
        <end position="61"/>
    </location>
</feature>
<evidence type="ECO:0000313" key="7">
    <source>
        <dbReference type="EMBL" id="QRD07495.1"/>
    </source>
</evidence>
<dbReference type="InterPro" id="IPR001138">
    <property type="entry name" value="Zn2Cys6_DnaBD"/>
</dbReference>
<dbReference type="InterPro" id="IPR007219">
    <property type="entry name" value="XnlR_reg_dom"/>
</dbReference>
<gene>
    <name evidence="7" type="ORF">JI435_131180</name>
</gene>
<dbReference type="PROSITE" id="PS00463">
    <property type="entry name" value="ZN2_CY6_FUNGAL_1"/>
    <property type="match status" value="1"/>
</dbReference>
<feature type="compositionally biased region" description="Polar residues" evidence="5">
    <location>
        <begin position="84"/>
        <end position="102"/>
    </location>
</feature>
<dbReference type="CDD" id="cd00067">
    <property type="entry name" value="GAL4"/>
    <property type="match status" value="1"/>
</dbReference>
<keyword evidence="4" id="KW-0539">Nucleus</keyword>
<dbReference type="InterPro" id="IPR036864">
    <property type="entry name" value="Zn2-C6_fun-type_DNA-bd_sf"/>
</dbReference>
<sequence length="680" mass="76151">MNDYASPMSYMEGNRSSSPKRKKIRQKYAPKACVSCRRSKLKCTGENPCQRCVDNGKRCFYSEDQTAAEVLQNLSRPAPAPASLPTTNNRNANGMSNQTLMPPNNRPDRRASDTSNAVPTMEERMTRVEKMLEALMQERGLGFTPCGSIEREPSVGFRSDTAFSMPLLDPALDQMAQQAPGQTQDALLPDAPAMPLDASVYVRAGNQSVPFPDPTRYQQYVAQFFGDVHLHYPCVDENNFNTRVQQLVTHGATEPTDIHFLALAYVIFACCDVMLAKSLVTANGVDKALGWQWYELADSIVDKTLLFSGSDDTTLIRYLLFQALYLAYADIPALAYAAIRTTCTVALQQNLHQQSAWGAELDVEQMQWRLYLFWNIRLSDHAISLSCGRPPSLHMDDINVETPEAFWNRTQLNILLPDSGRRHYAIFYLEYEVLSAQLATKIFHKNGDGGEVTPISSEILQYCKTDISPTFASSARGQHMSYSIPQACSRLKRLSNTLYLSRRIMTASNLDISSTKHLVQLASNALKDAQDIWADVVASTSYRHQITSAVASVLLVFGPLLLRDDIAADDRERLEFSYSDFIENFRTAADILSALAQELPYAKRVHGDFLHIMPLFESMANKWFSLSPTSNASADWMSSATDMLKIDPLTSFPYREVSPPLKGREVWETIGGKHGVLWLF</sequence>
<dbReference type="GO" id="GO:0003677">
    <property type="term" value="F:DNA binding"/>
    <property type="evidence" value="ECO:0007669"/>
    <property type="project" value="UniProtKB-KW"/>
</dbReference>
<keyword evidence="2" id="KW-0479">Metal-binding</keyword>
<evidence type="ECO:0000256" key="2">
    <source>
        <dbReference type="ARBA" id="ARBA00022723"/>
    </source>
</evidence>
<dbReference type="GO" id="GO:0008270">
    <property type="term" value="F:zinc ion binding"/>
    <property type="evidence" value="ECO:0007669"/>
    <property type="project" value="InterPro"/>
</dbReference>
<dbReference type="Pfam" id="PF00172">
    <property type="entry name" value="Zn_clus"/>
    <property type="match status" value="1"/>
</dbReference>
<dbReference type="VEuPathDB" id="FungiDB:JI435_131180"/>
<dbReference type="PANTHER" id="PTHR46910:SF3">
    <property type="entry name" value="HALOTOLERANCE PROTEIN 9-RELATED"/>
    <property type="match status" value="1"/>
</dbReference>
<dbReference type="OrthoDB" id="3266505at2759"/>
<reference evidence="8" key="1">
    <citation type="journal article" date="2021" name="BMC Genomics">
        <title>Chromosome-level genome assembly and manually-curated proteome of model necrotroph Parastagonospora nodorum Sn15 reveals a genome-wide trove of candidate effector homologs, and redundancy of virulence-related functions within an accessory chromosome.</title>
        <authorList>
            <person name="Bertazzoni S."/>
            <person name="Jones D.A.B."/>
            <person name="Phan H.T."/>
            <person name="Tan K.-C."/>
            <person name="Hane J.K."/>
        </authorList>
    </citation>
    <scope>NUCLEOTIDE SEQUENCE [LARGE SCALE GENOMIC DNA]</scope>
    <source>
        <strain evidence="8">SN15 / ATCC MYA-4574 / FGSC 10173)</strain>
    </source>
</reference>
<evidence type="ECO:0000256" key="3">
    <source>
        <dbReference type="ARBA" id="ARBA00023125"/>
    </source>
</evidence>
<keyword evidence="8" id="KW-1185">Reference proteome</keyword>
<keyword evidence="3" id="KW-0238">DNA-binding</keyword>
<name>A0A7U2ICY6_PHANO</name>
<protein>
    <recommendedName>
        <fullName evidence="6">Zn(2)-C6 fungal-type domain-containing protein</fullName>
    </recommendedName>
</protein>
<dbReference type="GO" id="GO:0000981">
    <property type="term" value="F:DNA-binding transcription factor activity, RNA polymerase II-specific"/>
    <property type="evidence" value="ECO:0007669"/>
    <property type="project" value="InterPro"/>
</dbReference>
<dbReference type="Gene3D" id="4.10.240.10">
    <property type="entry name" value="Zn(2)-C6 fungal-type DNA-binding domain"/>
    <property type="match status" value="1"/>
</dbReference>
<dbReference type="GO" id="GO:0006351">
    <property type="term" value="P:DNA-templated transcription"/>
    <property type="evidence" value="ECO:0007669"/>
    <property type="project" value="InterPro"/>
</dbReference>
<feature type="region of interest" description="Disordered" evidence="5">
    <location>
        <begin position="1"/>
        <end position="25"/>
    </location>
</feature>
<proteinExistence type="predicted"/>
<accession>A0A7U2ICY6</accession>